<dbReference type="EMBL" id="JAZHOV010000002">
    <property type="protein sequence ID" value="MEF2254084.1"/>
    <property type="molecule type" value="Genomic_DNA"/>
</dbReference>
<gene>
    <name evidence="3" type="ORF">V2V91_02890</name>
</gene>
<dbReference type="RefSeq" id="WP_292726037.1">
    <property type="nucleotide sequence ID" value="NZ_BAAAUO010000005.1"/>
</dbReference>
<dbReference type="InterPro" id="IPR050276">
    <property type="entry name" value="MshD_Acetyltransferase"/>
</dbReference>
<reference evidence="3 4" key="1">
    <citation type="submission" date="2024-01" db="EMBL/GenBank/DDBJ databases">
        <title>the genome sequence of strain Microbacterium schleiferi NBRC 15075.</title>
        <authorList>
            <person name="Ding Y."/>
            <person name="Zhang G."/>
        </authorList>
    </citation>
    <scope>NUCLEOTIDE SEQUENCE [LARGE SCALE GENOMIC DNA]</scope>
    <source>
        <strain evidence="3 4">NBRC 15075</strain>
    </source>
</reference>
<dbReference type="PROSITE" id="PS51186">
    <property type="entry name" value="GNAT"/>
    <property type="match status" value="2"/>
</dbReference>
<dbReference type="Gene3D" id="3.40.630.30">
    <property type="match status" value="1"/>
</dbReference>
<dbReference type="PANTHER" id="PTHR43617">
    <property type="entry name" value="L-AMINO ACID N-ACETYLTRANSFERASE"/>
    <property type="match status" value="1"/>
</dbReference>
<organism evidence="3 4">
    <name type="scientific">Microbacterium schleiferi</name>
    <dbReference type="NCBI Taxonomy" id="69362"/>
    <lineage>
        <taxon>Bacteria</taxon>
        <taxon>Bacillati</taxon>
        <taxon>Actinomycetota</taxon>
        <taxon>Actinomycetes</taxon>
        <taxon>Micrococcales</taxon>
        <taxon>Microbacteriaceae</taxon>
        <taxon>Microbacterium</taxon>
    </lineage>
</organism>
<dbReference type="InterPro" id="IPR016181">
    <property type="entry name" value="Acyl_CoA_acyltransferase"/>
</dbReference>
<dbReference type="SUPFAM" id="SSF55729">
    <property type="entry name" value="Acyl-CoA N-acyltransferases (Nat)"/>
    <property type="match status" value="2"/>
</dbReference>
<feature type="domain" description="N-acetyltransferase" evidence="2">
    <location>
        <begin position="210"/>
        <end position="359"/>
    </location>
</feature>
<feature type="region of interest" description="Disordered" evidence="1">
    <location>
        <begin position="1"/>
        <end position="31"/>
    </location>
</feature>
<comment type="caution">
    <text evidence="3">The sequence shown here is derived from an EMBL/GenBank/DDBJ whole genome shotgun (WGS) entry which is preliminary data.</text>
</comment>
<evidence type="ECO:0000313" key="3">
    <source>
        <dbReference type="EMBL" id="MEF2254084.1"/>
    </source>
</evidence>
<dbReference type="InterPro" id="IPR000182">
    <property type="entry name" value="GNAT_dom"/>
</dbReference>
<dbReference type="Pfam" id="PF00583">
    <property type="entry name" value="Acetyltransf_1"/>
    <property type="match status" value="2"/>
</dbReference>
<evidence type="ECO:0000313" key="4">
    <source>
        <dbReference type="Proteomes" id="UP001351900"/>
    </source>
</evidence>
<feature type="domain" description="N-acetyltransferase" evidence="2">
    <location>
        <begin position="41"/>
        <end position="204"/>
    </location>
</feature>
<proteinExistence type="predicted"/>
<evidence type="ECO:0000259" key="2">
    <source>
        <dbReference type="PROSITE" id="PS51186"/>
    </source>
</evidence>
<protein>
    <submittedName>
        <fullName evidence="3">GNAT family N-acetyltransferase</fullName>
    </submittedName>
</protein>
<accession>A0ABU7V330</accession>
<keyword evidence="4" id="KW-1185">Reference proteome</keyword>
<evidence type="ECO:0000256" key="1">
    <source>
        <dbReference type="SAM" id="MobiDB-lite"/>
    </source>
</evidence>
<sequence length="359" mass="40152">MNESTAPAPIPENATPSDARPLSERVGAPETVDEIQHPDVATWRPATRADLDEMVALVDSCDRVDHPTWLTPREDVEEIFELSHIDPELHTRLGFAADGELVAMAGILVHPSQDKQVYVYCTGMVHPRWRRRGIGTQVLRWEYETAQTELARTDARLPGAIFLHAYEHDAEARALGARRGMPEERWFTTMLRDLSDPIPEVPLDAGSPALRIETFGPQWRDATRVARNDAFRDHWGSLETPPERWERFVSGSQFRDDLSRVVVDGDRVVAMALATVNEDDWEVQGYTSAYVALIGVVRDYRGRRLAPAVITALLTAARDAGLEKVNLDVDTESPTGANSLYGRLGFEATDREVAMVARF</sequence>
<name>A0ABU7V330_9MICO</name>
<dbReference type="Proteomes" id="UP001351900">
    <property type="component" value="Unassembled WGS sequence"/>
</dbReference>
<dbReference type="PANTHER" id="PTHR43617:SF20">
    <property type="entry name" value="N-ALPHA-ACETYLTRANSFERASE RIMI"/>
    <property type="match status" value="1"/>
</dbReference>
<dbReference type="CDD" id="cd04301">
    <property type="entry name" value="NAT_SF"/>
    <property type="match status" value="2"/>
</dbReference>